<reference evidence="2" key="1">
    <citation type="submission" date="2023-10" db="EMBL/GenBank/DDBJ databases">
        <authorList>
            <person name="Domelevo Entfellner J.-B."/>
        </authorList>
    </citation>
    <scope>NUCLEOTIDE SEQUENCE</scope>
</reference>
<dbReference type="EMBL" id="OY731402">
    <property type="protein sequence ID" value="CAJ1956697.1"/>
    <property type="molecule type" value="Genomic_DNA"/>
</dbReference>
<evidence type="ECO:0000256" key="1">
    <source>
        <dbReference type="SAM" id="MobiDB-lite"/>
    </source>
</evidence>
<proteinExistence type="predicted"/>
<gene>
    <name evidence="2" type="ORF">AYBTSS11_LOCUS16805</name>
</gene>
<dbReference type="Gramene" id="rna-AYBTSS11_LOCUS16805">
    <property type="protein sequence ID" value="CAJ1956697.1"/>
    <property type="gene ID" value="gene-AYBTSS11_LOCUS16805"/>
</dbReference>
<evidence type="ECO:0000313" key="2">
    <source>
        <dbReference type="EMBL" id="CAJ1956697.1"/>
    </source>
</evidence>
<organism evidence="2 3">
    <name type="scientific">Sphenostylis stenocarpa</name>
    <dbReference type="NCBI Taxonomy" id="92480"/>
    <lineage>
        <taxon>Eukaryota</taxon>
        <taxon>Viridiplantae</taxon>
        <taxon>Streptophyta</taxon>
        <taxon>Embryophyta</taxon>
        <taxon>Tracheophyta</taxon>
        <taxon>Spermatophyta</taxon>
        <taxon>Magnoliopsida</taxon>
        <taxon>eudicotyledons</taxon>
        <taxon>Gunneridae</taxon>
        <taxon>Pentapetalae</taxon>
        <taxon>rosids</taxon>
        <taxon>fabids</taxon>
        <taxon>Fabales</taxon>
        <taxon>Fabaceae</taxon>
        <taxon>Papilionoideae</taxon>
        <taxon>50 kb inversion clade</taxon>
        <taxon>NPAAA clade</taxon>
        <taxon>indigoferoid/millettioid clade</taxon>
        <taxon>Phaseoleae</taxon>
        <taxon>Sphenostylis</taxon>
    </lineage>
</organism>
<sequence length="92" mass="10411">MQGVSIRVNDDGEHDDRKEDATEGLGDRWSPLSGWKSSLVFALTHFIISPESSRGSKGKNKEKRGTHLTFQDRVLFYRTSTKKNRGEGESEK</sequence>
<dbReference type="AlphaFoldDB" id="A0AA86VI72"/>
<name>A0AA86VI72_9FABA</name>
<keyword evidence="3" id="KW-1185">Reference proteome</keyword>
<protein>
    <submittedName>
        <fullName evidence="2">Uncharacterized protein</fullName>
    </submittedName>
</protein>
<accession>A0AA86VI72</accession>
<evidence type="ECO:0000313" key="3">
    <source>
        <dbReference type="Proteomes" id="UP001189624"/>
    </source>
</evidence>
<dbReference type="Proteomes" id="UP001189624">
    <property type="component" value="Chromosome 5"/>
</dbReference>
<feature type="region of interest" description="Disordered" evidence="1">
    <location>
        <begin position="1"/>
        <end position="28"/>
    </location>
</feature>
<feature type="compositionally biased region" description="Basic and acidic residues" evidence="1">
    <location>
        <begin position="8"/>
        <end position="21"/>
    </location>
</feature>